<dbReference type="Pfam" id="PF00293">
    <property type="entry name" value="NUDIX"/>
    <property type="match status" value="1"/>
</dbReference>
<evidence type="ECO:0000256" key="4">
    <source>
        <dbReference type="ARBA" id="ARBA00016377"/>
    </source>
</evidence>
<comment type="cofactor">
    <cofactor evidence="2">
        <name>Mg(2+)</name>
        <dbReference type="ChEBI" id="CHEBI:18420"/>
    </cofactor>
</comment>
<dbReference type="InterPro" id="IPR015797">
    <property type="entry name" value="NUDIX_hydrolase-like_dom_sf"/>
</dbReference>
<sequence>MSHTSPPTDFDPQHNPWQTLGTETKYQNPWIRVREDQIINPNGGSGVYGVVSMQNKAIGIVPVDADGNTWLVGQYRYTLNEYSWEIPMGGGLLDVPILESAQRELREETGLLARTWTRISRLHTSNSVTDEEGFVFLAEDLEQGEWEPEESEDLRLWKLPLAQAIELIMEDRITDAISVAGLLKAERVLASRN</sequence>
<dbReference type="PROSITE" id="PS51462">
    <property type="entry name" value="NUDIX"/>
    <property type="match status" value="1"/>
</dbReference>
<gene>
    <name evidence="9" type="ORF">GO988_17960</name>
</gene>
<dbReference type="GO" id="GO:0006753">
    <property type="term" value="P:nucleoside phosphate metabolic process"/>
    <property type="evidence" value="ECO:0007669"/>
    <property type="project" value="TreeGrafter"/>
</dbReference>
<evidence type="ECO:0000256" key="7">
    <source>
        <dbReference type="ARBA" id="ARBA00032272"/>
    </source>
</evidence>
<protein>
    <recommendedName>
        <fullName evidence="4">GDP-mannose pyrophosphatase</fullName>
    </recommendedName>
    <alternativeName>
        <fullName evidence="6">GDP-mannose hydrolase</fullName>
    </alternativeName>
    <alternativeName>
        <fullName evidence="7">GDPMK</fullName>
    </alternativeName>
</protein>
<comment type="catalytic activity">
    <reaction evidence="1">
        <text>GDP-alpha-D-mannose + H2O = alpha-D-mannose 1-phosphate + GMP + 2 H(+)</text>
        <dbReference type="Rhea" id="RHEA:27978"/>
        <dbReference type="ChEBI" id="CHEBI:15377"/>
        <dbReference type="ChEBI" id="CHEBI:15378"/>
        <dbReference type="ChEBI" id="CHEBI:57527"/>
        <dbReference type="ChEBI" id="CHEBI:58115"/>
        <dbReference type="ChEBI" id="CHEBI:58409"/>
    </reaction>
</comment>
<dbReference type="Proteomes" id="UP000441336">
    <property type="component" value="Unassembled WGS sequence"/>
</dbReference>
<dbReference type="PANTHER" id="PTHR11839">
    <property type="entry name" value="UDP/ADP-SUGAR PYROPHOSPHATASE"/>
    <property type="match status" value="1"/>
</dbReference>
<reference evidence="9 10" key="1">
    <citation type="submission" date="2019-12" db="EMBL/GenBank/DDBJ databases">
        <title>Hymenobacter sp. HMF4947 Genome sequencing and assembly.</title>
        <authorList>
            <person name="Kang H."/>
            <person name="Cha I."/>
            <person name="Kim H."/>
            <person name="Joh K."/>
        </authorList>
    </citation>
    <scope>NUCLEOTIDE SEQUENCE [LARGE SCALE GENOMIC DNA]</scope>
    <source>
        <strain evidence="9 10">HMF4947</strain>
    </source>
</reference>
<accession>A0A7K1TII4</accession>
<evidence type="ECO:0000256" key="5">
    <source>
        <dbReference type="ARBA" id="ARBA00022801"/>
    </source>
</evidence>
<evidence type="ECO:0000256" key="3">
    <source>
        <dbReference type="ARBA" id="ARBA00007275"/>
    </source>
</evidence>
<evidence type="ECO:0000256" key="6">
    <source>
        <dbReference type="ARBA" id="ARBA00032162"/>
    </source>
</evidence>
<dbReference type="GO" id="GO:0016787">
    <property type="term" value="F:hydrolase activity"/>
    <property type="evidence" value="ECO:0007669"/>
    <property type="project" value="UniProtKB-KW"/>
</dbReference>
<dbReference type="RefSeq" id="WP_157568068.1">
    <property type="nucleotide sequence ID" value="NZ_WQKZ01000004.1"/>
</dbReference>
<dbReference type="GO" id="GO:0019693">
    <property type="term" value="P:ribose phosphate metabolic process"/>
    <property type="evidence" value="ECO:0007669"/>
    <property type="project" value="TreeGrafter"/>
</dbReference>
<dbReference type="EMBL" id="WQKZ01000004">
    <property type="protein sequence ID" value="MVN78218.1"/>
    <property type="molecule type" value="Genomic_DNA"/>
</dbReference>
<dbReference type="Gene3D" id="3.90.79.10">
    <property type="entry name" value="Nucleoside Triphosphate Pyrophosphohydrolase"/>
    <property type="match status" value="1"/>
</dbReference>
<proteinExistence type="inferred from homology"/>
<evidence type="ECO:0000256" key="2">
    <source>
        <dbReference type="ARBA" id="ARBA00001946"/>
    </source>
</evidence>
<comment type="caution">
    <text evidence="9">The sequence shown here is derived from an EMBL/GenBank/DDBJ whole genome shotgun (WGS) entry which is preliminary data.</text>
</comment>
<organism evidence="9 10">
    <name type="scientific">Hymenobacter ginkgonis</name>
    <dbReference type="NCBI Taxonomy" id="2682976"/>
    <lineage>
        <taxon>Bacteria</taxon>
        <taxon>Pseudomonadati</taxon>
        <taxon>Bacteroidota</taxon>
        <taxon>Cytophagia</taxon>
        <taxon>Cytophagales</taxon>
        <taxon>Hymenobacteraceae</taxon>
        <taxon>Hymenobacter</taxon>
    </lineage>
</organism>
<dbReference type="PANTHER" id="PTHR11839:SF18">
    <property type="entry name" value="NUDIX HYDROLASE DOMAIN-CONTAINING PROTEIN"/>
    <property type="match status" value="1"/>
</dbReference>
<evidence type="ECO:0000256" key="1">
    <source>
        <dbReference type="ARBA" id="ARBA00000847"/>
    </source>
</evidence>
<dbReference type="AlphaFoldDB" id="A0A7K1TII4"/>
<dbReference type="GO" id="GO:0005829">
    <property type="term" value="C:cytosol"/>
    <property type="evidence" value="ECO:0007669"/>
    <property type="project" value="TreeGrafter"/>
</dbReference>
<evidence type="ECO:0000313" key="9">
    <source>
        <dbReference type="EMBL" id="MVN78218.1"/>
    </source>
</evidence>
<dbReference type="CDD" id="cd24161">
    <property type="entry name" value="NUDIX_ADPRase_Ndx2"/>
    <property type="match status" value="1"/>
</dbReference>
<comment type="similarity">
    <text evidence="3">Belongs to the Nudix hydrolase family. NudK subfamily.</text>
</comment>
<dbReference type="InterPro" id="IPR000086">
    <property type="entry name" value="NUDIX_hydrolase_dom"/>
</dbReference>
<evidence type="ECO:0000313" key="10">
    <source>
        <dbReference type="Proteomes" id="UP000441336"/>
    </source>
</evidence>
<feature type="domain" description="Nudix hydrolase" evidence="8">
    <location>
        <begin position="53"/>
        <end position="183"/>
    </location>
</feature>
<keyword evidence="10" id="KW-1185">Reference proteome</keyword>
<dbReference type="SUPFAM" id="SSF55811">
    <property type="entry name" value="Nudix"/>
    <property type="match status" value="1"/>
</dbReference>
<name>A0A7K1TII4_9BACT</name>
<keyword evidence="5" id="KW-0378">Hydrolase</keyword>
<evidence type="ECO:0000259" key="8">
    <source>
        <dbReference type="PROSITE" id="PS51462"/>
    </source>
</evidence>